<feature type="region of interest" description="Disordered" evidence="1">
    <location>
        <begin position="188"/>
        <end position="236"/>
    </location>
</feature>
<keyword evidence="3" id="KW-1185">Reference proteome</keyword>
<dbReference type="EMBL" id="AYLO01000043">
    <property type="protein sequence ID" value="ESS72889.1"/>
    <property type="molecule type" value="Genomic_DNA"/>
</dbReference>
<sequence length="259" mass="28861">MSNINKRPLKVALHGMDNRANKIMAMYFQGPCKGAALLVPDQENADVDMFDGDVPASKKIMASYLQEPLLRPMIVLSLQEFVHKGAFHIKKPVNVDDMLRVIGDTKKLANAYARKSAIKQKIATRREALEPEDIQQDMLEFDIDQAKLFSSGETSDESANIGSAAEEQVLGRKIIALSDYNCMDGSPSSIPHNIEAESQHPTNKPIAIDKNKDGNSDSAKNQLAMSSDPYETPKVIETDNIEKDWFDEWFESQSTNSEE</sequence>
<dbReference type="Proteomes" id="UP000017842">
    <property type="component" value="Unassembled WGS sequence"/>
</dbReference>
<evidence type="ECO:0000313" key="3">
    <source>
        <dbReference type="Proteomes" id="UP000017842"/>
    </source>
</evidence>
<proteinExistence type="predicted"/>
<dbReference type="OrthoDB" id="3212305at2"/>
<gene>
    <name evidence="2" type="ORF">MGMO_44c00390</name>
</gene>
<evidence type="ECO:0000256" key="1">
    <source>
        <dbReference type="SAM" id="MobiDB-lite"/>
    </source>
</evidence>
<organism evidence="2 3">
    <name type="scientific">Methyloglobulus morosus KoM1</name>
    <dbReference type="NCBI Taxonomy" id="1116472"/>
    <lineage>
        <taxon>Bacteria</taxon>
        <taxon>Pseudomonadati</taxon>
        <taxon>Pseudomonadota</taxon>
        <taxon>Gammaproteobacteria</taxon>
        <taxon>Methylococcales</taxon>
        <taxon>Methylococcaceae</taxon>
        <taxon>Methyloglobulus</taxon>
    </lineage>
</organism>
<name>V5BYH2_9GAMM</name>
<accession>V5BYH2</accession>
<protein>
    <submittedName>
        <fullName evidence="2">Uncharacterized protein</fullName>
    </submittedName>
</protein>
<feature type="compositionally biased region" description="Polar residues" evidence="1">
    <location>
        <begin position="216"/>
        <end position="225"/>
    </location>
</feature>
<dbReference type="RefSeq" id="WP_023494139.1">
    <property type="nucleotide sequence ID" value="NZ_AYLO01000043.1"/>
</dbReference>
<comment type="caution">
    <text evidence="2">The sequence shown here is derived from an EMBL/GenBank/DDBJ whole genome shotgun (WGS) entry which is preliminary data.</text>
</comment>
<evidence type="ECO:0000313" key="2">
    <source>
        <dbReference type="EMBL" id="ESS72889.1"/>
    </source>
</evidence>
<dbReference type="AlphaFoldDB" id="V5BYH2"/>
<dbReference type="STRING" id="1116472.MGMO_44c00390"/>
<reference evidence="2 3" key="1">
    <citation type="journal article" date="2013" name="Genome Announc.">
        <title>Draft Genome Sequence of the Methanotrophic Gammaproteobacterium Methyloglobulus morosus DSM 22980 Strain KoM1.</title>
        <authorList>
            <person name="Poehlein A."/>
            <person name="Deutzmann J.S."/>
            <person name="Daniel R."/>
            <person name="Simeonova D.D."/>
        </authorList>
    </citation>
    <scope>NUCLEOTIDE SEQUENCE [LARGE SCALE GENOMIC DNA]</scope>
    <source>
        <strain evidence="2 3">KoM1</strain>
    </source>
</reference>